<dbReference type="GO" id="GO:0046872">
    <property type="term" value="F:metal ion binding"/>
    <property type="evidence" value="ECO:0007669"/>
    <property type="project" value="UniProtKB-KW"/>
</dbReference>
<dbReference type="OMA" id="DEWSINS"/>
<dbReference type="KEGG" id="hro:HELRODRAFT_99809"/>
<dbReference type="EMBL" id="KB096551">
    <property type="protein sequence ID" value="ESO04012.1"/>
    <property type="molecule type" value="Genomic_DNA"/>
</dbReference>
<dbReference type="PANTHER" id="PTHR11485">
    <property type="entry name" value="TRANSFERRIN"/>
    <property type="match status" value="1"/>
</dbReference>
<name>T1G9V3_HELRO</name>
<reference evidence="10" key="3">
    <citation type="submission" date="2015-06" db="UniProtKB">
        <authorList>
            <consortium name="EnsemblMetazoa"/>
        </authorList>
    </citation>
    <scope>IDENTIFICATION</scope>
</reference>
<dbReference type="RefSeq" id="XP_009017948.1">
    <property type="nucleotide sequence ID" value="XM_009019700.1"/>
</dbReference>
<keyword evidence="11" id="KW-1185">Reference proteome</keyword>
<feature type="disulfide bond" evidence="7">
    <location>
        <begin position="48"/>
        <end position="82"/>
    </location>
</feature>
<feature type="binding site" evidence="6">
    <location>
        <position position="309"/>
    </location>
    <ligand>
        <name>Fe(3+)</name>
        <dbReference type="ChEBI" id="CHEBI:29034"/>
        <label>1</label>
    </ligand>
</feature>
<dbReference type="CDD" id="cd13529">
    <property type="entry name" value="PBP2_transferrin"/>
    <property type="match status" value="2"/>
</dbReference>
<sequence length="792" mass="89124">MADKLLWLEMLTVQAFLTISLHFILSHSVVLDTEVRWCVINDNEMEKCTDLKLAIAERIRQNRTYSPDYIGKPYKDLPTLFCVRGMSQFDCMQMVMNGEADLIQLETSLSYTAGQYYTMIPLMVEKYKPGQGDEGLDFYAVAVLNASKADFDINTLQGKKVCSPGVGQAAGWVYPVSFLLENDYMQVAQCNVPVKSAAFYFGDMCAPDGLARYYNTFGTNPVTVCKACVGKDEDFCTINDPYSGYAGAIDCLINSNSDVAFVRHTTIENYLKNTNNTLTLDNFKLLCQDGRKVDVASWETCNWGRIASHVIMTSTIRLPKLRDDYKDLLTLLSLDFGVDGLNKDLFELFTSVKYGKQNLMFSDETVMLKDVADVAGGSRNSYYTWAVIPELQPFKMDLKSRLNVLNKCPVPLATWCVISDYEMMKCEKMIMAFAARNLKPDLNCIKGDGVIDCLKKIRLGDADLITLDAADVYMAGKHFGLVPIAAEDYSGKNETGYYAVAVARKRFVYMLLHNLKQRRSCHTAVMSAAGWVIPVDMLIETGQINVLDSNAYLAVSQYFSKSCVPGILDRYFNPHNMNPVNLCEACSTAGPRRCLRNDDELYYGSSGAFRCLVEVGGDVAFVRHMTVHENTDGLNLADWARNRRSDDYELLCKDGKRSSIDKWNECNLGYVPSNAVMTAGFKSDDKKQIYWTLLSYAQQFFDADGNQDFKMFDSAINHRDLIFQDATVRLVPVTDQTYEEYLGPEFVRMMERMKLIDKVTGQPSSDASIVTPTTHIVLSISLLLLLRLTRVL</sequence>
<dbReference type="GO" id="GO:0005769">
    <property type="term" value="C:early endosome"/>
    <property type="evidence" value="ECO:0000318"/>
    <property type="project" value="GO_Central"/>
</dbReference>
<feature type="domain" description="Transferrin-like" evidence="8">
    <location>
        <begin position="413"/>
        <end position="755"/>
    </location>
</feature>
<feature type="disulfide bond" evidence="7">
    <location>
        <begin position="521"/>
        <end position="611"/>
    </location>
</feature>
<evidence type="ECO:0000256" key="1">
    <source>
        <dbReference type="ARBA" id="ARBA00004613"/>
    </source>
</evidence>
<dbReference type="GO" id="GO:0006826">
    <property type="term" value="P:iron ion transport"/>
    <property type="evidence" value="ECO:0000318"/>
    <property type="project" value="GO_Central"/>
</dbReference>
<keyword evidence="6" id="KW-0479">Metal-binding</keyword>
<feature type="disulfide bond" evidence="7">
    <location>
        <begin position="287"/>
        <end position="301"/>
    </location>
</feature>
<dbReference type="SMART" id="SM00094">
    <property type="entry name" value="TR_FER"/>
    <property type="match status" value="2"/>
</dbReference>
<feature type="disulfide bond" evidence="7">
    <location>
        <begin position="416"/>
        <end position="453"/>
    </location>
</feature>
<feature type="binding site" evidence="5">
    <location>
        <position position="529"/>
    </location>
    <ligand>
        <name>hydrogencarbonate</name>
        <dbReference type="ChEBI" id="CHEBI:17544"/>
        <label>1</label>
    </ligand>
</feature>
<dbReference type="AlphaFoldDB" id="T1G9V3"/>
<dbReference type="Proteomes" id="UP000015101">
    <property type="component" value="Unassembled WGS sequence"/>
</dbReference>
<organism evidence="10 11">
    <name type="scientific">Helobdella robusta</name>
    <name type="common">Californian leech</name>
    <dbReference type="NCBI Taxonomy" id="6412"/>
    <lineage>
        <taxon>Eukaryota</taxon>
        <taxon>Metazoa</taxon>
        <taxon>Spiralia</taxon>
        <taxon>Lophotrochozoa</taxon>
        <taxon>Annelida</taxon>
        <taxon>Clitellata</taxon>
        <taxon>Hirudinea</taxon>
        <taxon>Rhynchobdellida</taxon>
        <taxon>Glossiphoniidae</taxon>
        <taxon>Helobdella</taxon>
    </lineage>
</organism>
<feature type="binding site" evidence="5">
    <location>
        <position position="170"/>
    </location>
    <ligand>
        <name>hydrogencarbonate</name>
        <dbReference type="ChEBI" id="CHEBI:17544"/>
        <label>1</label>
    </ligand>
</feature>
<reference evidence="9 11" key="2">
    <citation type="journal article" date="2013" name="Nature">
        <title>Insights into bilaterian evolution from three spiralian genomes.</title>
        <authorList>
            <person name="Simakov O."/>
            <person name="Marletaz F."/>
            <person name="Cho S.J."/>
            <person name="Edsinger-Gonzales E."/>
            <person name="Havlak P."/>
            <person name="Hellsten U."/>
            <person name="Kuo D.H."/>
            <person name="Larsson T."/>
            <person name="Lv J."/>
            <person name="Arendt D."/>
            <person name="Savage R."/>
            <person name="Osoegawa K."/>
            <person name="de Jong P."/>
            <person name="Grimwood J."/>
            <person name="Chapman J.A."/>
            <person name="Shapiro H."/>
            <person name="Aerts A."/>
            <person name="Otillar R.P."/>
            <person name="Terry A.Y."/>
            <person name="Boore J.L."/>
            <person name="Grigoriev I.V."/>
            <person name="Lindberg D.R."/>
            <person name="Seaver E.C."/>
            <person name="Weisblat D.A."/>
            <person name="Putnam N.H."/>
            <person name="Rokhsar D.S."/>
        </authorList>
    </citation>
    <scope>NUCLEOTIDE SEQUENCE</scope>
</reference>
<dbReference type="PROSITE" id="PS51408">
    <property type="entry name" value="TRANSFERRIN_LIKE_4"/>
    <property type="match status" value="2"/>
</dbReference>
<feature type="disulfide bond" evidence="7">
    <location>
        <begin position="225"/>
        <end position="236"/>
    </location>
</feature>
<feature type="binding site" evidence="6">
    <location>
        <position position="497"/>
    </location>
    <ligand>
        <name>Fe(3+)</name>
        <dbReference type="ChEBI" id="CHEBI:29034"/>
        <label>1</label>
    </ligand>
</feature>
<dbReference type="PRINTS" id="PR00422">
    <property type="entry name" value="TRANSFERRIN"/>
</dbReference>
<feature type="binding site" evidence="6">
    <location>
        <position position="468"/>
    </location>
    <ligand>
        <name>Fe(3+)</name>
        <dbReference type="ChEBI" id="CHEBI:29034"/>
        <label>1</label>
    </ligand>
</feature>
<reference evidence="11" key="1">
    <citation type="submission" date="2012-12" db="EMBL/GenBank/DDBJ databases">
        <authorList>
            <person name="Hellsten U."/>
            <person name="Grimwood J."/>
            <person name="Chapman J.A."/>
            <person name="Shapiro H."/>
            <person name="Aerts A."/>
            <person name="Otillar R.P."/>
            <person name="Terry A.Y."/>
            <person name="Boore J.L."/>
            <person name="Simakov O."/>
            <person name="Marletaz F."/>
            <person name="Cho S.-J."/>
            <person name="Edsinger-Gonzales E."/>
            <person name="Havlak P."/>
            <person name="Kuo D.-H."/>
            <person name="Larsson T."/>
            <person name="Lv J."/>
            <person name="Arendt D."/>
            <person name="Savage R."/>
            <person name="Osoegawa K."/>
            <person name="de Jong P."/>
            <person name="Lindberg D.R."/>
            <person name="Seaver E.C."/>
            <person name="Weisblat D.A."/>
            <person name="Putnam N.H."/>
            <person name="Grigoriev I.V."/>
            <person name="Rokhsar D.S."/>
        </authorList>
    </citation>
    <scope>NUCLEOTIDE SEQUENCE</scope>
</reference>
<evidence type="ECO:0000313" key="10">
    <source>
        <dbReference type="EnsemblMetazoa" id="HelroP99809"/>
    </source>
</evidence>
<feature type="disulfide bond" evidence="7">
    <location>
        <begin position="162"/>
        <end position="251"/>
    </location>
</feature>
<dbReference type="CTD" id="20217849"/>
<dbReference type="FunCoup" id="T1G9V3">
    <property type="interactions" value="101"/>
</dbReference>
<protein>
    <recommendedName>
        <fullName evidence="8">Transferrin-like domain-containing protein</fullName>
    </recommendedName>
</protein>
<dbReference type="Gene3D" id="3.40.190.10">
    <property type="entry name" value="Periplasmic binding protein-like II"/>
    <property type="match status" value="4"/>
</dbReference>
<dbReference type="InParanoid" id="T1G9V3"/>
<dbReference type="eggNOG" id="ENOG502QSZB">
    <property type="taxonomic scope" value="Eukaryota"/>
</dbReference>
<evidence type="ECO:0000256" key="2">
    <source>
        <dbReference type="ARBA" id="ARBA00022525"/>
    </source>
</evidence>
<evidence type="ECO:0000259" key="8">
    <source>
        <dbReference type="PROSITE" id="PS51408"/>
    </source>
</evidence>
<evidence type="ECO:0000256" key="3">
    <source>
        <dbReference type="ARBA" id="ARBA00022737"/>
    </source>
</evidence>
<keyword evidence="3" id="KW-0677">Repeat</keyword>
<dbReference type="PIRSF" id="PIRSF002549">
    <property type="entry name" value="Transferrin"/>
    <property type="match status" value="1"/>
</dbReference>
<evidence type="ECO:0000313" key="9">
    <source>
        <dbReference type="EMBL" id="ESO04012.1"/>
    </source>
</evidence>
<dbReference type="PANTHER" id="PTHR11485:SF29">
    <property type="entry name" value="TRANSFERRIN 2"/>
    <property type="match status" value="1"/>
</dbReference>
<keyword evidence="2" id="KW-0964">Secreted</keyword>
<feature type="disulfide bond" evidence="7">
    <location>
        <begin position="205"/>
        <end position="228"/>
    </location>
</feature>
<feature type="disulfide bond" evidence="7">
    <location>
        <begin position="38"/>
        <end position="91"/>
    </location>
</feature>
<feature type="binding site" evidence="5">
    <location>
        <position position="171"/>
    </location>
    <ligand>
        <name>hydrogencarbonate</name>
        <dbReference type="ChEBI" id="CHEBI:17544"/>
        <label>1</label>
    </ligand>
</feature>
<evidence type="ECO:0000256" key="4">
    <source>
        <dbReference type="ARBA" id="ARBA00023157"/>
    </source>
</evidence>
<proteinExistence type="predicted"/>
<feature type="binding site" evidence="6">
    <location>
        <position position="245"/>
    </location>
    <ligand>
        <name>Fe(3+)</name>
        <dbReference type="ChEBI" id="CHEBI:29034"/>
        <label>1</label>
    </ligand>
</feature>
<dbReference type="GO" id="GO:0005615">
    <property type="term" value="C:extracellular space"/>
    <property type="evidence" value="ECO:0000318"/>
    <property type="project" value="GO_Central"/>
</dbReference>
<keyword evidence="4 7" id="KW-1015">Disulfide bond</keyword>
<dbReference type="GO" id="GO:0005886">
    <property type="term" value="C:plasma membrane"/>
    <property type="evidence" value="ECO:0000318"/>
    <property type="project" value="GO_Central"/>
</dbReference>
<dbReference type="SUPFAM" id="SSF53850">
    <property type="entry name" value="Periplasmic binding protein-like II"/>
    <property type="match status" value="2"/>
</dbReference>
<dbReference type="GO" id="GO:0055037">
    <property type="term" value="C:recycling endosome"/>
    <property type="evidence" value="ECO:0000318"/>
    <property type="project" value="GO_Central"/>
</dbReference>
<accession>T1G9V3</accession>
<keyword evidence="6" id="KW-0408">Iron</keyword>
<feature type="domain" description="Transferrin-like" evidence="8">
    <location>
        <begin position="35"/>
        <end position="382"/>
    </location>
</feature>
<dbReference type="InterPro" id="IPR001156">
    <property type="entry name" value="Transferrin-like_dom"/>
</dbReference>
<dbReference type="STRING" id="6412.T1G9V3"/>
<evidence type="ECO:0000256" key="6">
    <source>
        <dbReference type="PIRSR" id="PIRSR002549-3"/>
    </source>
</evidence>
<dbReference type="HOGENOM" id="CLU_011309_1_0_1"/>
<gene>
    <name evidence="10" type="primary">20217849</name>
    <name evidence="9" type="ORF">HELRODRAFT_99809</name>
</gene>
<dbReference type="FunFam" id="3.40.190.10:FF:000095">
    <property type="entry name" value="Lactotransferrin"/>
    <property type="match status" value="1"/>
</dbReference>
<dbReference type="EnsemblMetazoa" id="HelroT99809">
    <property type="protein sequence ID" value="HelroP99809"/>
    <property type="gene ID" value="HelroG99809"/>
</dbReference>
<evidence type="ECO:0000256" key="7">
    <source>
        <dbReference type="PIRSR" id="PIRSR002549-4"/>
    </source>
</evidence>
<feature type="disulfide bond" evidence="7">
    <location>
        <begin position="563"/>
        <end position="583"/>
    </location>
</feature>
<feature type="disulfide bond" evidence="7">
    <location>
        <begin position="426"/>
        <end position="444"/>
    </location>
</feature>
<feature type="disulfide bond" evidence="7">
    <location>
        <begin position="652"/>
        <end position="666"/>
    </location>
</feature>
<feature type="binding site" evidence="5">
    <location>
        <position position="523"/>
    </location>
    <ligand>
        <name>hydrogencarbonate</name>
        <dbReference type="ChEBI" id="CHEBI:17544"/>
        <label>1</label>
    </ligand>
</feature>
<feature type="binding site" evidence="5">
    <location>
        <position position="530"/>
    </location>
    <ligand>
        <name>hydrogencarbonate</name>
        <dbReference type="ChEBI" id="CHEBI:17544"/>
        <label>1</label>
    </ligand>
</feature>
<dbReference type="InterPro" id="IPR016357">
    <property type="entry name" value="Transferrin"/>
</dbReference>
<dbReference type="GeneID" id="20217849"/>
<dbReference type="OrthoDB" id="9981115at2759"/>
<evidence type="ECO:0000256" key="5">
    <source>
        <dbReference type="PIRSR" id="PIRSR002549-2"/>
    </source>
</evidence>
<dbReference type="Pfam" id="PF00405">
    <property type="entry name" value="Transferrin"/>
    <property type="match status" value="2"/>
</dbReference>
<evidence type="ECO:0000313" key="11">
    <source>
        <dbReference type="Proteomes" id="UP000015101"/>
    </source>
</evidence>
<comment type="subcellular location">
    <subcellularLocation>
        <location evidence="1">Secreted</location>
    </subcellularLocation>
</comment>
<dbReference type="EMBL" id="AMQM01004439">
    <property type="status" value="NOT_ANNOTATED_CDS"/>
    <property type="molecule type" value="Genomic_DNA"/>
</dbReference>